<proteinExistence type="predicted"/>
<dbReference type="Proteomes" id="UP000182248">
    <property type="component" value="Unassembled WGS sequence"/>
</dbReference>
<dbReference type="RefSeq" id="WP_072315790.1">
    <property type="nucleotide sequence ID" value="NZ_FPJE01000002.1"/>
</dbReference>
<dbReference type="STRING" id="1150368.SAMN02927921_00503"/>
<protein>
    <recommendedName>
        <fullName evidence="3">HTH luxR-type domain-containing protein</fullName>
    </recommendedName>
</protein>
<reference evidence="1 2" key="1">
    <citation type="submission" date="2016-11" db="EMBL/GenBank/DDBJ databases">
        <authorList>
            <person name="Jaros S."/>
            <person name="Januszkiewicz K."/>
            <person name="Wedrychowicz H."/>
        </authorList>
    </citation>
    <scope>NUCLEOTIDE SEQUENCE [LARGE SCALE GENOMIC DNA]</scope>
    <source>
        <strain evidence="1 2">CGMCC 1.12145</strain>
    </source>
</reference>
<dbReference type="AlphaFoldDB" id="A0A1K1M9U3"/>
<evidence type="ECO:0008006" key="3">
    <source>
        <dbReference type="Google" id="ProtNLM"/>
    </source>
</evidence>
<evidence type="ECO:0000313" key="2">
    <source>
        <dbReference type="Proteomes" id="UP000182248"/>
    </source>
</evidence>
<organism evidence="1 2">
    <name type="scientific">Sinomicrobium oceani</name>
    <dbReference type="NCBI Taxonomy" id="1150368"/>
    <lineage>
        <taxon>Bacteria</taxon>
        <taxon>Pseudomonadati</taxon>
        <taxon>Bacteroidota</taxon>
        <taxon>Flavobacteriia</taxon>
        <taxon>Flavobacteriales</taxon>
        <taxon>Flavobacteriaceae</taxon>
        <taxon>Sinomicrobium</taxon>
    </lineage>
</organism>
<evidence type="ECO:0000313" key="1">
    <source>
        <dbReference type="EMBL" id="SFW19908.1"/>
    </source>
</evidence>
<name>A0A1K1M9U3_9FLAO</name>
<keyword evidence="2" id="KW-1185">Reference proteome</keyword>
<sequence length="62" mass="7166">MPGLEDWEDFMVHFKKIHPDFYKNISGKFPDLSKNELKHLAFIKLGMTSSDIAKAMLVKKKA</sequence>
<accession>A0A1K1M9U3</accession>
<dbReference type="OrthoDB" id="1203227at2"/>
<gene>
    <name evidence="1" type="ORF">SAMN02927921_00503</name>
</gene>
<dbReference type="EMBL" id="FPJE01000002">
    <property type="protein sequence ID" value="SFW19908.1"/>
    <property type="molecule type" value="Genomic_DNA"/>
</dbReference>